<feature type="transmembrane region" description="Helical" evidence="6">
    <location>
        <begin position="206"/>
        <end position="227"/>
    </location>
</feature>
<dbReference type="OMA" id="SQAFAMF"/>
<dbReference type="EMBL" id="VCGU01000004">
    <property type="protein sequence ID" value="TRY76564.1"/>
    <property type="molecule type" value="Genomic_DNA"/>
</dbReference>
<evidence type="ECO:0000313" key="8">
    <source>
        <dbReference type="Proteomes" id="UP000318571"/>
    </source>
</evidence>
<feature type="transmembrane region" description="Helical" evidence="6">
    <location>
        <begin position="28"/>
        <end position="52"/>
    </location>
</feature>
<feature type="transmembrane region" description="Helical" evidence="6">
    <location>
        <begin position="172"/>
        <end position="194"/>
    </location>
</feature>
<dbReference type="Proteomes" id="UP000318571">
    <property type="component" value="Chromosome 5"/>
</dbReference>
<accession>A0A553PFV8</accession>
<feature type="transmembrane region" description="Helical" evidence="6">
    <location>
        <begin position="374"/>
        <end position="393"/>
    </location>
</feature>
<evidence type="ECO:0008006" key="9">
    <source>
        <dbReference type="Google" id="ProtNLM"/>
    </source>
</evidence>
<sequence length="538" mass="58360">MFEDKDHLKILLSNEILPRKVVASQTSWIKLIGINALVAGLEIASSLAFTFIPPLLLKIGYGETQMSIIFGIAPLLALLTVPSLGKFSDTCQSSWGRRRPLICAMSTLLVVGLISLAIAQSLLFQSTTKLLGMIVVAMSVVVVDYASQAAINPCESLMADYLHSSNDPDKGYLVYSSMLSLGSCIGYLLSALNWEEIGHFVGTVEQTAIVVVLVLFLICFGVTMVVAREQPYVPVKGMDLLSYSVISDSLSDNGYSSGDEDNVNFIMVQSPMGVTVNFEDAALFSGEDFGPKDSGSSRLCTLCVTDWPLKVIGMIRSSPGILQQIFWTDLFSWMAVMSHVMFCTDFVATVVFGGRANAELGTIEARRFDEGVRVGSLGLLLHSITAFLFAVFLQNQLTAVIGLRNTYIFGLLSFAFAMLFTVLFPNVTVLNVCAAISGIGFTVITSVPNTLITFYHAQANVYFKARSDGGGYGQDIAILDTAYYMSQIILSLVMGQLVEMSGLPHLYIIMASICGFVAAYSATKVVFCPSDMHKFNVK</sequence>
<feature type="transmembrane region" description="Helical" evidence="6">
    <location>
        <begin position="429"/>
        <end position="455"/>
    </location>
</feature>
<proteinExistence type="predicted"/>
<dbReference type="SUPFAM" id="SSF103473">
    <property type="entry name" value="MFS general substrate transporter"/>
    <property type="match status" value="1"/>
</dbReference>
<keyword evidence="4 6" id="KW-1133">Transmembrane helix</keyword>
<organism evidence="7 8">
    <name type="scientific">Tigriopus californicus</name>
    <name type="common">Marine copepod</name>
    <dbReference type="NCBI Taxonomy" id="6832"/>
    <lineage>
        <taxon>Eukaryota</taxon>
        <taxon>Metazoa</taxon>
        <taxon>Ecdysozoa</taxon>
        <taxon>Arthropoda</taxon>
        <taxon>Crustacea</taxon>
        <taxon>Multicrustacea</taxon>
        <taxon>Hexanauplia</taxon>
        <taxon>Copepoda</taxon>
        <taxon>Harpacticoida</taxon>
        <taxon>Harpacticidae</taxon>
        <taxon>Tigriopus</taxon>
    </lineage>
</organism>
<feature type="transmembrane region" description="Helical" evidence="6">
    <location>
        <begin position="64"/>
        <end position="81"/>
    </location>
</feature>
<reference evidence="7 8" key="1">
    <citation type="journal article" date="2018" name="Nat. Ecol. Evol.">
        <title>Genomic signatures of mitonuclear coevolution across populations of Tigriopus californicus.</title>
        <authorList>
            <person name="Barreto F.S."/>
            <person name="Watson E.T."/>
            <person name="Lima T.G."/>
            <person name="Willett C.S."/>
            <person name="Edmands S."/>
            <person name="Li W."/>
            <person name="Burton R.S."/>
        </authorList>
    </citation>
    <scope>NUCLEOTIDE SEQUENCE [LARGE SCALE GENOMIC DNA]</scope>
    <source>
        <strain evidence="7 8">San Diego</strain>
    </source>
</reference>
<comment type="subcellular location">
    <subcellularLocation>
        <location evidence="1">Membrane</location>
        <topology evidence="1">Multi-pass membrane protein</topology>
    </subcellularLocation>
</comment>
<gene>
    <name evidence="7" type="ORF">TCAL_00136</name>
</gene>
<keyword evidence="3 6" id="KW-0812">Transmembrane</keyword>
<evidence type="ECO:0000256" key="3">
    <source>
        <dbReference type="ARBA" id="ARBA00022692"/>
    </source>
</evidence>
<dbReference type="GO" id="GO:0016020">
    <property type="term" value="C:membrane"/>
    <property type="evidence" value="ECO:0007669"/>
    <property type="project" value="UniProtKB-SubCell"/>
</dbReference>
<keyword evidence="2" id="KW-0813">Transport</keyword>
<dbReference type="Gene3D" id="1.20.1250.20">
    <property type="entry name" value="MFS general substrate transporter like domains"/>
    <property type="match status" value="1"/>
</dbReference>
<evidence type="ECO:0000313" key="7">
    <source>
        <dbReference type="EMBL" id="TRY76564.1"/>
    </source>
</evidence>
<evidence type="ECO:0000256" key="2">
    <source>
        <dbReference type="ARBA" id="ARBA00022448"/>
    </source>
</evidence>
<dbReference type="GO" id="GO:0008506">
    <property type="term" value="F:sucrose:proton symporter activity"/>
    <property type="evidence" value="ECO:0007669"/>
    <property type="project" value="TreeGrafter"/>
</dbReference>
<dbReference type="InterPro" id="IPR036259">
    <property type="entry name" value="MFS_trans_sf"/>
</dbReference>
<evidence type="ECO:0000256" key="5">
    <source>
        <dbReference type="ARBA" id="ARBA00023136"/>
    </source>
</evidence>
<comment type="caution">
    <text evidence="7">The sequence shown here is derived from an EMBL/GenBank/DDBJ whole genome shotgun (WGS) entry which is preliminary data.</text>
</comment>
<evidence type="ECO:0000256" key="6">
    <source>
        <dbReference type="SAM" id="Phobius"/>
    </source>
</evidence>
<protein>
    <recommendedName>
        <fullName evidence="9">Major facilitator superfamily (MFS) profile domain-containing protein</fullName>
    </recommendedName>
</protein>
<keyword evidence="8" id="KW-1185">Reference proteome</keyword>
<feature type="transmembrane region" description="Helical" evidence="6">
    <location>
        <begin position="405"/>
        <end position="423"/>
    </location>
</feature>
<dbReference type="AlphaFoldDB" id="A0A553PFV8"/>
<dbReference type="PANTHER" id="PTHR19432">
    <property type="entry name" value="SUGAR TRANSPORTER"/>
    <property type="match status" value="1"/>
</dbReference>
<dbReference type="STRING" id="6832.A0A553PFV8"/>
<feature type="transmembrane region" description="Helical" evidence="6">
    <location>
        <begin position="101"/>
        <end position="124"/>
    </location>
</feature>
<feature type="transmembrane region" description="Helical" evidence="6">
    <location>
        <begin position="506"/>
        <end position="527"/>
    </location>
</feature>
<evidence type="ECO:0000256" key="4">
    <source>
        <dbReference type="ARBA" id="ARBA00022989"/>
    </source>
</evidence>
<keyword evidence="5 6" id="KW-0472">Membrane</keyword>
<dbReference type="PANTHER" id="PTHR19432:SF37">
    <property type="entry name" value="SOLUTE CARRIER FAMILY 45 MEMBER 3"/>
    <property type="match status" value="1"/>
</dbReference>
<evidence type="ECO:0000256" key="1">
    <source>
        <dbReference type="ARBA" id="ARBA00004141"/>
    </source>
</evidence>
<name>A0A553PFV8_TIGCA</name>
<feature type="transmembrane region" description="Helical" evidence="6">
    <location>
        <begin position="330"/>
        <end position="354"/>
    </location>
</feature>